<dbReference type="InParanoid" id="A0A3N4KLV6"/>
<evidence type="ECO:0000256" key="1">
    <source>
        <dbReference type="SAM" id="MobiDB-lite"/>
    </source>
</evidence>
<keyword evidence="2" id="KW-1133">Transmembrane helix</keyword>
<evidence type="ECO:0000256" key="2">
    <source>
        <dbReference type="SAM" id="Phobius"/>
    </source>
</evidence>
<feature type="transmembrane region" description="Helical" evidence="2">
    <location>
        <begin position="448"/>
        <end position="468"/>
    </location>
</feature>
<evidence type="ECO:0000313" key="4">
    <source>
        <dbReference type="Proteomes" id="UP000277580"/>
    </source>
</evidence>
<feature type="compositionally biased region" description="Polar residues" evidence="1">
    <location>
        <begin position="20"/>
        <end position="35"/>
    </location>
</feature>
<keyword evidence="4" id="KW-1185">Reference proteome</keyword>
<keyword evidence="2" id="KW-0472">Membrane</keyword>
<organism evidence="3 4">
    <name type="scientific">Morchella conica CCBAS932</name>
    <dbReference type="NCBI Taxonomy" id="1392247"/>
    <lineage>
        <taxon>Eukaryota</taxon>
        <taxon>Fungi</taxon>
        <taxon>Dikarya</taxon>
        <taxon>Ascomycota</taxon>
        <taxon>Pezizomycotina</taxon>
        <taxon>Pezizomycetes</taxon>
        <taxon>Pezizales</taxon>
        <taxon>Morchellaceae</taxon>
        <taxon>Morchella</taxon>
    </lineage>
</organism>
<feature type="region of interest" description="Disordered" evidence="1">
    <location>
        <begin position="1"/>
        <end position="83"/>
    </location>
</feature>
<evidence type="ECO:0008006" key="5">
    <source>
        <dbReference type="Google" id="ProtNLM"/>
    </source>
</evidence>
<keyword evidence="2" id="KW-0812">Transmembrane</keyword>
<dbReference type="OrthoDB" id="4153178at2759"/>
<feature type="compositionally biased region" description="Low complexity" evidence="1">
    <location>
        <begin position="49"/>
        <end position="70"/>
    </location>
</feature>
<feature type="region of interest" description="Disordered" evidence="1">
    <location>
        <begin position="186"/>
        <end position="254"/>
    </location>
</feature>
<dbReference type="EMBL" id="ML119223">
    <property type="protein sequence ID" value="RPB06765.1"/>
    <property type="molecule type" value="Genomic_DNA"/>
</dbReference>
<proteinExistence type="predicted"/>
<feature type="compositionally biased region" description="Polar residues" evidence="1">
    <location>
        <begin position="108"/>
        <end position="129"/>
    </location>
</feature>
<evidence type="ECO:0000313" key="3">
    <source>
        <dbReference type="EMBL" id="RPB06765.1"/>
    </source>
</evidence>
<name>A0A3N4KLV6_9PEZI</name>
<dbReference type="AlphaFoldDB" id="A0A3N4KLV6"/>
<accession>A0A3N4KLV6</accession>
<feature type="region of interest" description="Disordered" evidence="1">
    <location>
        <begin position="108"/>
        <end position="141"/>
    </location>
</feature>
<gene>
    <name evidence="3" type="ORF">P167DRAFT_580066</name>
</gene>
<dbReference type="Proteomes" id="UP000277580">
    <property type="component" value="Unassembled WGS sequence"/>
</dbReference>
<reference evidence="3 4" key="1">
    <citation type="journal article" date="2018" name="Nat. Ecol. Evol.">
        <title>Pezizomycetes genomes reveal the molecular basis of ectomycorrhizal truffle lifestyle.</title>
        <authorList>
            <person name="Murat C."/>
            <person name="Payen T."/>
            <person name="Noel B."/>
            <person name="Kuo A."/>
            <person name="Morin E."/>
            <person name="Chen J."/>
            <person name="Kohler A."/>
            <person name="Krizsan K."/>
            <person name="Balestrini R."/>
            <person name="Da Silva C."/>
            <person name="Montanini B."/>
            <person name="Hainaut M."/>
            <person name="Levati E."/>
            <person name="Barry K.W."/>
            <person name="Belfiori B."/>
            <person name="Cichocki N."/>
            <person name="Clum A."/>
            <person name="Dockter R.B."/>
            <person name="Fauchery L."/>
            <person name="Guy J."/>
            <person name="Iotti M."/>
            <person name="Le Tacon F."/>
            <person name="Lindquist E.A."/>
            <person name="Lipzen A."/>
            <person name="Malagnac F."/>
            <person name="Mello A."/>
            <person name="Molinier V."/>
            <person name="Miyauchi S."/>
            <person name="Poulain J."/>
            <person name="Riccioni C."/>
            <person name="Rubini A."/>
            <person name="Sitrit Y."/>
            <person name="Splivallo R."/>
            <person name="Traeger S."/>
            <person name="Wang M."/>
            <person name="Zifcakova L."/>
            <person name="Wipf D."/>
            <person name="Zambonelli A."/>
            <person name="Paolocci F."/>
            <person name="Nowrousian M."/>
            <person name="Ottonello S."/>
            <person name="Baldrian P."/>
            <person name="Spatafora J.W."/>
            <person name="Henrissat B."/>
            <person name="Nagy L.G."/>
            <person name="Aury J.M."/>
            <person name="Wincker P."/>
            <person name="Grigoriev I.V."/>
            <person name="Bonfante P."/>
            <person name="Martin F.M."/>
        </authorList>
    </citation>
    <scope>NUCLEOTIDE SEQUENCE [LARGE SCALE GENOMIC DNA]</scope>
    <source>
        <strain evidence="3 4">CCBAS932</strain>
    </source>
</reference>
<sequence length="471" mass="51511">MNNRRRAALHQRSDSETNEVRTNPSIHSNNSSVSHKATDVSAWVPHPVAASISRDSTRSSSHTASTNSSRGPSGSIDSLPPVPPLKIYKRESAFIVSRDPPSVVIGESQNPDTLASGSIPAPNTTTPPKVQTFPKSILKKPSRPALPPYTVEEYNEKSNSWIANSAQSPTSSEGSRMNSHTLRIVGSSEDSNDESSEQGDILGGLVNRQRPVTISPRVTPSPRLGESSAQGARMVHPQPAPVRSRSNASMERPGTAGSLLASAKQLPAWARYFYSKKGGRGSIIEPEMPRYGNEDTAEHKIRHQQSDDSMQITEVIPPGTLYQGQRQWGSSESVPGVDWVGSRTKIMDAEIATQWSTPHLDHTPLSRFETIDRQLVMFCLGFLLPVCWIIAAFLPLPEVHGRNYKQPIQIVDQPSHYIVDAEAGSNNTVKQQRKYENAKWWRTVNRTMSVVGLLVIGAIIALCVLAATRGV</sequence>
<protein>
    <recommendedName>
        <fullName evidence="5">Serine-rich protein</fullName>
    </recommendedName>
</protein>
<feature type="transmembrane region" description="Helical" evidence="2">
    <location>
        <begin position="375"/>
        <end position="396"/>
    </location>
</feature>